<evidence type="ECO:0000256" key="2">
    <source>
        <dbReference type="ARBA" id="ARBA00022490"/>
    </source>
</evidence>
<evidence type="ECO:0000256" key="5">
    <source>
        <dbReference type="ARBA" id="ARBA00022691"/>
    </source>
</evidence>
<dbReference type="RefSeq" id="XP_003884190.1">
    <property type="nucleotide sequence ID" value="XM_003884141.1"/>
</dbReference>
<dbReference type="SUPFAM" id="SSF53335">
    <property type="entry name" value="S-adenosyl-L-methionine-dependent methyltransferases"/>
    <property type="match status" value="1"/>
</dbReference>
<dbReference type="InterPro" id="IPR029063">
    <property type="entry name" value="SAM-dependent_MTases_sf"/>
</dbReference>
<protein>
    <recommendedName>
        <fullName evidence="8">RlmI-like PUA domain-containing protein</fullName>
    </recommendedName>
</protein>
<keyword evidence="11" id="KW-1185">Reference proteome</keyword>
<feature type="region of interest" description="Disordered" evidence="7">
    <location>
        <begin position="249"/>
        <end position="370"/>
    </location>
</feature>
<reference evidence="11" key="3">
    <citation type="journal article" date="2012" name="PLoS Pathog.">
        <title>Comparative genomics of the apicomplexan parasites Toxoplasma gondii and Neospora caninum: Coccidia differing in host range and transmission strategy.</title>
        <authorList>
            <person name="Reid A.J."/>
            <person name="Vermont S.J."/>
            <person name="Cotton J.A."/>
            <person name="Harris D."/>
            <person name="Hill-Cawthorne G.A."/>
            <person name="Konen-Waisman S."/>
            <person name="Latham S.M."/>
            <person name="Mourier T."/>
            <person name="Norton R."/>
            <person name="Quail M.A."/>
            <person name="Sanders M."/>
            <person name="Shanmugam D."/>
            <person name="Sohal A."/>
            <person name="Wasmuth J.D."/>
            <person name="Brunk B."/>
            <person name="Grigg M.E."/>
            <person name="Howard J.C."/>
            <person name="Parkinson J."/>
            <person name="Roos D.S."/>
            <person name="Trees A.J."/>
            <person name="Berriman M."/>
            <person name="Pain A."/>
            <person name="Wastling J.M."/>
        </authorList>
    </citation>
    <scope>NUCLEOTIDE SEQUENCE [LARGE SCALE GENOMIC DNA]</scope>
    <source>
        <strain evidence="11">Liverpool</strain>
    </source>
</reference>
<evidence type="ECO:0000256" key="6">
    <source>
        <dbReference type="ARBA" id="ARBA00038091"/>
    </source>
</evidence>
<keyword evidence="4" id="KW-0808">Transferase</keyword>
<dbReference type="CDD" id="cd21153">
    <property type="entry name" value="PUA_RlmI"/>
    <property type="match status" value="1"/>
</dbReference>
<evidence type="ECO:0000259" key="8">
    <source>
        <dbReference type="Pfam" id="PF17785"/>
    </source>
</evidence>
<organism evidence="9 11">
    <name type="scientific">Neospora caninum (strain Liverpool)</name>
    <dbReference type="NCBI Taxonomy" id="572307"/>
    <lineage>
        <taxon>Eukaryota</taxon>
        <taxon>Sar</taxon>
        <taxon>Alveolata</taxon>
        <taxon>Apicomplexa</taxon>
        <taxon>Conoidasida</taxon>
        <taxon>Coccidia</taxon>
        <taxon>Eucoccidiorida</taxon>
        <taxon>Eimeriorina</taxon>
        <taxon>Sarcocystidae</taxon>
        <taxon>Neospora</taxon>
    </lineage>
</organism>
<feature type="region of interest" description="Disordered" evidence="7">
    <location>
        <begin position="500"/>
        <end position="556"/>
    </location>
</feature>
<dbReference type="Proteomes" id="UP000007494">
    <property type="component" value="Chromosome X"/>
</dbReference>
<name>F0VLN1_NEOCL</name>
<comment type="similarity">
    <text evidence="6">Belongs to the methyltransferase superfamily. RlmI family.</text>
</comment>
<feature type="compositionally biased region" description="Basic and acidic residues" evidence="7">
    <location>
        <begin position="275"/>
        <end position="285"/>
    </location>
</feature>
<keyword evidence="5" id="KW-0949">S-adenosyl-L-methionine</keyword>
<accession>F0VLN1</accession>
<dbReference type="GeneID" id="13442090"/>
<dbReference type="InterPro" id="IPR041532">
    <property type="entry name" value="RlmI-like_PUA"/>
</dbReference>
<dbReference type="PANTHER" id="PTHR42873:SF1">
    <property type="entry name" value="S-ADENOSYLMETHIONINE-DEPENDENT METHYLTRANSFERASE DOMAIN-CONTAINING PROTEIN"/>
    <property type="match status" value="1"/>
</dbReference>
<feature type="compositionally biased region" description="Low complexity" evidence="7">
    <location>
        <begin position="526"/>
        <end position="553"/>
    </location>
</feature>
<dbReference type="Gene3D" id="3.40.50.150">
    <property type="entry name" value="Vaccinia Virus protein VP39"/>
    <property type="match status" value="1"/>
</dbReference>
<evidence type="ECO:0000313" key="11">
    <source>
        <dbReference type="Proteomes" id="UP000007494"/>
    </source>
</evidence>
<dbReference type="PANTHER" id="PTHR42873">
    <property type="entry name" value="RIBOSOMAL RNA LARGE SUBUNIT METHYLTRANSFERASE"/>
    <property type="match status" value="1"/>
</dbReference>
<dbReference type="GO" id="GO:0003723">
    <property type="term" value="F:RNA binding"/>
    <property type="evidence" value="ECO:0007669"/>
    <property type="project" value="InterPro"/>
</dbReference>
<evidence type="ECO:0000313" key="9">
    <source>
        <dbReference type="EMBL" id="CBZ54159.1"/>
    </source>
</evidence>
<dbReference type="InterPro" id="IPR015947">
    <property type="entry name" value="PUA-like_sf"/>
</dbReference>
<dbReference type="OMA" id="EHWNASS"/>
<dbReference type="Pfam" id="PF17785">
    <property type="entry name" value="PUA_3"/>
    <property type="match status" value="1"/>
</dbReference>
<dbReference type="Gene3D" id="2.30.130.10">
    <property type="entry name" value="PUA domain"/>
    <property type="match status" value="1"/>
</dbReference>
<feature type="region of interest" description="Disordered" evidence="7">
    <location>
        <begin position="172"/>
        <end position="217"/>
    </location>
</feature>
<reference evidence="9" key="2">
    <citation type="submission" date="2011-03" db="EMBL/GenBank/DDBJ databases">
        <title>Comparative genomics and transcriptomics of Neospora caninum and Toxoplasma gondii.</title>
        <authorList>
            <person name="Reid A.J."/>
            <person name="Sohal A."/>
            <person name="Harris D."/>
            <person name="Quail M."/>
            <person name="Sanders M."/>
            <person name="Berriman M."/>
            <person name="Wastling J.M."/>
            <person name="Pain A."/>
        </authorList>
    </citation>
    <scope>NUCLEOTIDE SEQUENCE</scope>
    <source>
        <strain evidence="9">Liverpool</strain>
    </source>
</reference>
<feature type="compositionally biased region" description="Polar residues" evidence="7">
    <location>
        <begin position="390"/>
        <end position="402"/>
    </location>
</feature>
<dbReference type="VEuPathDB" id="ToxoDB:NCLIV_045910"/>
<feature type="compositionally biased region" description="Basic and acidic residues" evidence="7">
    <location>
        <begin position="79"/>
        <end position="89"/>
    </location>
</feature>
<dbReference type="EMBL" id="LN714485">
    <property type="protein sequence ID" value="CEL68859.1"/>
    <property type="molecule type" value="Genomic_DNA"/>
</dbReference>
<evidence type="ECO:0000256" key="3">
    <source>
        <dbReference type="ARBA" id="ARBA00022603"/>
    </source>
</evidence>
<proteinExistence type="inferred from homology"/>
<comment type="subcellular location">
    <subcellularLocation>
        <location evidence="1">Cytoplasm</location>
    </subcellularLocation>
</comment>
<evidence type="ECO:0000256" key="1">
    <source>
        <dbReference type="ARBA" id="ARBA00004496"/>
    </source>
</evidence>
<dbReference type="EMBL" id="FR823391">
    <property type="protein sequence ID" value="CBZ54159.1"/>
    <property type="molecule type" value="Genomic_DNA"/>
</dbReference>
<dbReference type="eggNOG" id="ENOG502QZYG">
    <property type="taxonomic scope" value="Eukaryota"/>
</dbReference>
<feature type="compositionally biased region" description="Polar residues" evidence="7">
    <location>
        <begin position="509"/>
        <end position="525"/>
    </location>
</feature>
<keyword evidence="3" id="KW-0489">Methyltransferase</keyword>
<dbReference type="InterPro" id="IPR036974">
    <property type="entry name" value="PUA_sf"/>
</dbReference>
<feature type="region of interest" description="Disordered" evidence="7">
    <location>
        <begin position="61"/>
        <end position="109"/>
    </location>
</feature>
<reference evidence="9" key="1">
    <citation type="submission" date="2011-02" db="EMBL/GenBank/DDBJ databases">
        <authorList>
            <person name="Aslett M."/>
        </authorList>
    </citation>
    <scope>NUCLEOTIDE SEQUENCE</scope>
    <source>
        <strain evidence="9">Liverpool</strain>
    </source>
</reference>
<keyword evidence="2" id="KW-0963">Cytoplasm</keyword>
<feature type="domain" description="RlmI-like PUA" evidence="8">
    <location>
        <begin position="436"/>
        <end position="493"/>
    </location>
</feature>
<feature type="region of interest" description="Disordered" evidence="7">
    <location>
        <begin position="599"/>
        <end position="651"/>
    </location>
</feature>
<dbReference type="OrthoDB" id="333664at2759"/>
<evidence type="ECO:0000256" key="7">
    <source>
        <dbReference type="SAM" id="MobiDB-lite"/>
    </source>
</evidence>
<sequence length="1022" mass="109835">MAPPLSRPPGARLDSWRRPRRRKLLSHFTLGRCCVSPRQVSSLVRPERTLESNERLLLSEKQRLPIPSKPLLETPPGCRTEEGSPESDKPPNGAQPRVPGRERYSPFPFSPVAVPPSTWPEQLQSSSPASVCPWPRGCGLTLRVLNSTVPSASPPPSRGLGHQVYRLLSSFASPSSSSDLPPSAPALPFANRRVVGSSRSSRLGDSRSSSSPLSSPLLASASPCPCFASSSCIPSPGFFSRAFARLRARHRSPTRSPRPPLETEEEARQLVGAEGDARGGDRAEGTETEGEGGVRRPKEEAEEGEGGQGGEQQKPPRWSGAEGDEGRGVKRLPRSRKHAPDDAFASLPSLCPESPRLQGKTKKKGNPSAASSFQVKWSAKAVLEAHNVLSSGSTGTEANSEGKNGKAKQKESVANTLGVRRARLLPASACHGGARRREKLVTGHPWVFHHELANLHELRDVRTGTLVEVVDEDGAVVGVGILNRLASISVRLLRHARGRVTPLGDPEQSRLSGATQASPDTPDTTSSFAILSAPSDSSSVAPSSSTSASSLPAGKTPHSFSLLVPTPLLPCPVDEVASRLRRALHRRRALGLSEAALLRPSASPPAPVSAASQSSRDRFSPSVLRALKASSRARTRSQESERATDGGNGMSVERASALRRALFYRAVSGEADGVPGVEVDVFETQPVDGAAAQTVQLVRLLSVSARPLLPLVVDALQALPPASCLAVQSLHSHKEKLAQGGAEFVTELVKGDDPSVWFEPLGLPVRPQLATNLLLPPFAAYSPSCQHLQRLCFLLTEALASQFEGPLSLLSVRAGPRAVAIVAALSREDMRETPKGAACVPKADHMGRNQERELKGWKTESIVMVEEAETLAKLAEETARRNGLAEKAAVVFRLDVDVELEKMARSHLQFHLAYLNFPPVINPCPTQRHGQFGSGYRPSFRGVCRALRTSLDLLHPQGILVYSVLLPKEENRDVGFDLLRSAAHAAGKKAVLLGAWGANFDQRCLLSQDDLWYEHVYAVRVQ</sequence>
<dbReference type="AlphaFoldDB" id="F0VLN1"/>
<dbReference type="Gene3D" id="3.30.750.80">
    <property type="entry name" value="RNA methyltransferase domain (HRMD) like"/>
    <property type="match status" value="1"/>
</dbReference>
<evidence type="ECO:0000313" key="10">
    <source>
        <dbReference type="EMBL" id="CEL68859.1"/>
    </source>
</evidence>
<dbReference type="InParanoid" id="F0VLN1"/>
<reference evidence="10" key="4">
    <citation type="journal article" date="2015" name="PLoS ONE">
        <title>Comprehensive Evaluation of Toxoplasma gondii VEG and Neospora caninum LIV Genomes with Tachyzoite Stage Transcriptome and Proteome Defines Novel Transcript Features.</title>
        <authorList>
            <person name="Ramaprasad A."/>
            <person name="Mourier T."/>
            <person name="Naeem R."/>
            <person name="Malas T.B."/>
            <person name="Moussa E."/>
            <person name="Panigrahi A."/>
            <person name="Vermont S.J."/>
            <person name="Otto T.D."/>
            <person name="Wastling J."/>
            <person name="Pain A."/>
        </authorList>
    </citation>
    <scope>NUCLEOTIDE SEQUENCE</scope>
    <source>
        <strain evidence="10">Liverpool</strain>
    </source>
</reference>
<dbReference type="SUPFAM" id="SSF88697">
    <property type="entry name" value="PUA domain-like"/>
    <property type="match status" value="1"/>
</dbReference>
<gene>
    <name evidence="10" type="ORF">BN1204_045910</name>
    <name evidence="9" type="ORF">NCLIV_045910</name>
</gene>
<evidence type="ECO:0000256" key="4">
    <source>
        <dbReference type="ARBA" id="ARBA00022679"/>
    </source>
</evidence>
<feature type="region of interest" description="Disordered" evidence="7">
    <location>
        <begin position="390"/>
        <end position="412"/>
    </location>
</feature>